<proteinExistence type="inferred from homology"/>
<evidence type="ECO:0000256" key="1">
    <source>
        <dbReference type="ARBA" id="ARBA00004141"/>
    </source>
</evidence>
<comment type="similarity">
    <text evidence="11">Belongs to the SEDS family. MrdB/RodA subfamily.</text>
</comment>
<dbReference type="EMBL" id="LUUK01000004">
    <property type="protein sequence ID" value="OAI29146.1"/>
    <property type="molecule type" value="Genomic_DNA"/>
</dbReference>
<organism evidence="12 13">
    <name type="scientific">Methylomonas koyamae</name>
    <dbReference type="NCBI Taxonomy" id="702114"/>
    <lineage>
        <taxon>Bacteria</taxon>
        <taxon>Pseudomonadati</taxon>
        <taxon>Pseudomonadota</taxon>
        <taxon>Gammaproteobacteria</taxon>
        <taxon>Methylococcales</taxon>
        <taxon>Methylococcaceae</taxon>
        <taxon>Methylomonas</taxon>
    </lineage>
</organism>
<dbReference type="PANTHER" id="PTHR30474:SF1">
    <property type="entry name" value="PEPTIDOGLYCAN GLYCOSYLTRANSFERASE MRDB"/>
    <property type="match status" value="1"/>
</dbReference>
<dbReference type="InterPro" id="IPR001182">
    <property type="entry name" value="FtsW/RodA"/>
</dbReference>
<dbReference type="AlphaFoldDB" id="A0A177PFV3"/>
<keyword evidence="8 11" id="KW-1133">Transmembrane helix</keyword>
<dbReference type="NCBIfam" id="TIGR02210">
    <property type="entry name" value="rodA_shape"/>
    <property type="match status" value="1"/>
</dbReference>
<comment type="pathway">
    <text evidence="11">Cell wall biogenesis; peptidoglycan biosynthesis.</text>
</comment>
<evidence type="ECO:0000256" key="9">
    <source>
        <dbReference type="ARBA" id="ARBA00023136"/>
    </source>
</evidence>
<dbReference type="RefSeq" id="WP_064023929.1">
    <property type="nucleotide sequence ID" value="NZ_LUUK01000004.1"/>
</dbReference>
<evidence type="ECO:0000256" key="5">
    <source>
        <dbReference type="ARBA" id="ARBA00022692"/>
    </source>
</evidence>
<keyword evidence="9 11" id="KW-0472">Membrane</keyword>
<keyword evidence="10 11" id="KW-0961">Cell wall biogenesis/degradation</keyword>
<keyword evidence="6 11" id="KW-0133">Cell shape</keyword>
<comment type="catalytic activity">
    <reaction evidence="11">
        <text>[GlcNAc-(1-&gt;4)-Mur2Ac(oyl-L-Ala-gamma-D-Glu-L-Lys-D-Ala-D-Ala)](n)-di-trans,octa-cis-undecaprenyl diphosphate + beta-D-GlcNAc-(1-&gt;4)-Mur2Ac(oyl-L-Ala-gamma-D-Glu-L-Lys-D-Ala-D-Ala)-di-trans,octa-cis-undecaprenyl diphosphate = [GlcNAc-(1-&gt;4)-Mur2Ac(oyl-L-Ala-gamma-D-Glu-L-Lys-D-Ala-D-Ala)](n+1)-di-trans,octa-cis-undecaprenyl diphosphate + di-trans,octa-cis-undecaprenyl diphosphate + H(+)</text>
        <dbReference type="Rhea" id="RHEA:23708"/>
        <dbReference type="Rhea" id="RHEA-COMP:9602"/>
        <dbReference type="Rhea" id="RHEA-COMP:9603"/>
        <dbReference type="ChEBI" id="CHEBI:15378"/>
        <dbReference type="ChEBI" id="CHEBI:58405"/>
        <dbReference type="ChEBI" id="CHEBI:60033"/>
        <dbReference type="ChEBI" id="CHEBI:78435"/>
        <dbReference type="EC" id="2.4.99.28"/>
    </reaction>
</comment>
<dbReference type="PROSITE" id="PS00428">
    <property type="entry name" value="FTSW_RODA_SPOVE"/>
    <property type="match status" value="1"/>
</dbReference>
<feature type="transmembrane region" description="Helical" evidence="11">
    <location>
        <begin position="280"/>
        <end position="301"/>
    </location>
</feature>
<evidence type="ECO:0000256" key="10">
    <source>
        <dbReference type="ARBA" id="ARBA00023316"/>
    </source>
</evidence>
<evidence type="ECO:0000256" key="4">
    <source>
        <dbReference type="ARBA" id="ARBA00022679"/>
    </source>
</evidence>
<comment type="caution">
    <text evidence="12">The sequence shown here is derived from an EMBL/GenBank/DDBJ whole genome shotgun (WGS) entry which is preliminary data.</text>
</comment>
<accession>A0A177PFV3</accession>
<feature type="transmembrane region" description="Helical" evidence="11">
    <location>
        <begin position="59"/>
        <end position="77"/>
    </location>
</feature>
<dbReference type="InterPro" id="IPR018365">
    <property type="entry name" value="Cell_cycle_FtsW-rel_CS"/>
</dbReference>
<evidence type="ECO:0000256" key="3">
    <source>
        <dbReference type="ARBA" id="ARBA00022676"/>
    </source>
</evidence>
<dbReference type="Pfam" id="PF01098">
    <property type="entry name" value="FTSW_RODA_SPOVE"/>
    <property type="match status" value="1"/>
</dbReference>
<feature type="transmembrane region" description="Helical" evidence="11">
    <location>
        <begin position="346"/>
        <end position="367"/>
    </location>
</feature>
<keyword evidence="5 11" id="KW-0812">Transmembrane</keyword>
<dbReference type="GO" id="GO:0008955">
    <property type="term" value="F:peptidoglycan glycosyltransferase activity"/>
    <property type="evidence" value="ECO:0007669"/>
    <property type="project" value="UniProtKB-UniRule"/>
</dbReference>
<evidence type="ECO:0000313" key="13">
    <source>
        <dbReference type="Proteomes" id="UP000077628"/>
    </source>
</evidence>
<dbReference type="EC" id="2.4.99.28" evidence="11"/>
<dbReference type="InterPro" id="IPR011923">
    <property type="entry name" value="RodA/MrdB"/>
</dbReference>
<dbReference type="HAMAP" id="MF_02079">
    <property type="entry name" value="PGT_RodA"/>
    <property type="match status" value="1"/>
</dbReference>
<dbReference type="GO" id="GO:0015648">
    <property type="term" value="F:lipid-linked peptidoglycan transporter activity"/>
    <property type="evidence" value="ECO:0007669"/>
    <property type="project" value="TreeGrafter"/>
</dbReference>
<evidence type="ECO:0000256" key="8">
    <source>
        <dbReference type="ARBA" id="ARBA00022989"/>
    </source>
</evidence>
<comment type="subcellular location">
    <subcellularLocation>
        <location evidence="11">Cell inner membrane</location>
        <topology evidence="11">Multi-pass membrane protein</topology>
    </subcellularLocation>
    <subcellularLocation>
        <location evidence="1">Membrane</location>
        <topology evidence="1">Multi-pass membrane protein</topology>
    </subcellularLocation>
</comment>
<dbReference type="GO" id="GO:0032153">
    <property type="term" value="C:cell division site"/>
    <property type="evidence" value="ECO:0007669"/>
    <property type="project" value="TreeGrafter"/>
</dbReference>
<feature type="transmembrane region" description="Helical" evidence="11">
    <location>
        <begin position="148"/>
        <end position="164"/>
    </location>
</feature>
<evidence type="ECO:0000313" key="12">
    <source>
        <dbReference type="EMBL" id="OAI29146.1"/>
    </source>
</evidence>
<keyword evidence="13" id="KW-1185">Reference proteome</keyword>
<name>A0A177PFV3_9GAMM</name>
<feature type="transmembrane region" description="Helical" evidence="11">
    <location>
        <begin position="83"/>
        <end position="104"/>
    </location>
</feature>
<keyword evidence="11" id="KW-0997">Cell inner membrane</keyword>
<evidence type="ECO:0000256" key="6">
    <source>
        <dbReference type="ARBA" id="ARBA00022960"/>
    </source>
</evidence>
<evidence type="ECO:0000256" key="11">
    <source>
        <dbReference type="HAMAP-Rule" id="MF_02079"/>
    </source>
</evidence>
<dbReference type="OrthoDB" id="9768187at2"/>
<dbReference type="UniPathway" id="UPA00219"/>
<dbReference type="PANTHER" id="PTHR30474">
    <property type="entry name" value="CELL CYCLE PROTEIN"/>
    <property type="match status" value="1"/>
</dbReference>
<dbReference type="GO" id="GO:0051301">
    <property type="term" value="P:cell division"/>
    <property type="evidence" value="ECO:0007669"/>
    <property type="project" value="InterPro"/>
</dbReference>
<dbReference type="GO" id="GO:0008360">
    <property type="term" value="P:regulation of cell shape"/>
    <property type="evidence" value="ECO:0007669"/>
    <property type="project" value="UniProtKB-KW"/>
</dbReference>
<feature type="transmembrane region" description="Helical" evidence="11">
    <location>
        <begin position="171"/>
        <end position="203"/>
    </location>
</feature>
<keyword evidence="2 11" id="KW-1003">Cell membrane</keyword>
<gene>
    <name evidence="11" type="primary">mrdB</name>
    <name evidence="11" type="synonym">rodA</name>
    <name evidence="12" type="ORF">A1355_16905</name>
</gene>
<comment type="function">
    <text evidence="11">Peptidoglycan polymerase that is essential for cell wall elongation.</text>
</comment>
<dbReference type="Proteomes" id="UP000077628">
    <property type="component" value="Unassembled WGS sequence"/>
</dbReference>
<evidence type="ECO:0000256" key="7">
    <source>
        <dbReference type="ARBA" id="ARBA00022984"/>
    </source>
</evidence>
<dbReference type="GO" id="GO:0005886">
    <property type="term" value="C:plasma membrane"/>
    <property type="evidence" value="ECO:0007669"/>
    <property type="project" value="UniProtKB-SubCell"/>
</dbReference>
<evidence type="ECO:0000256" key="2">
    <source>
        <dbReference type="ARBA" id="ARBA00022475"/>
    </source>
</evidence>
<dbReference type="GO" id="GO:0009252">
    <property type="term" value="P:peptidoglycan biosynthetic process"/>
    <property type="evidence" value="ECO:0007669"/>
    <property type="project" value="UniProtKB-UniRule"/>
</dbReference>
<dbReference type="GO" id="GO:0071555">
    <property type="term" value="P:cell wall organization"/>
    <property type="evidence" value="ECO:0007669"/>
    <property type="project" value="UniProtKB-KW"/>
</dbReference>
<sequence length="376" mass="41037">MRNEMRNEQFQAPSLLGNLLRKLHIDIPLFIGLLLILALSFVILYSAGGQEMAMLVRHASRMGLAIVLMIVLAHINPRQFQTFSVALFSVCVLLLLAVAVIGQISMGAQRWLDLGFFRFQPSEFTKISAPMMVAWYLSEHALPPKPKHLLAAGILLLVPVLLIAKQPDLGTALLVASSGAAVLFFAGLSWWVMLGAVAVLGALTPVMWHFMREYQRSRVLTFINPEADPMGAGYHIIQSKIAIGSGGVDGKGWLGSSQAELDFLPESSTDFIFAVFAEEFGLFGCVGLLLMYLLVISRCFYIAVQAQDTYSRLLAGSLSFTFFVYVFVNIGMVIGVLPVVGVPLPLVSYGGTSMVTLMAGFGILMSIHTHRKLLPV</sequence>
<keyword evidence="3 11" id="KW-0328">Glycosyltransferase</keyword>
<protein>
    <recommendedName>
        <fullName evidence="11">Peptidoglycan glycosyltransferase MrdB</fullName>
        <shortName evidence="11">PGT</shortName>
        <ecNumber evidence="11">2.4.99.28</ecNumber>
    </recommendedName>
    <alternativeName>
        <fullName evidence="11">Cell elongation protein RodA</fullName>
    </alternativeName>
    <alternativeName>
        <fullName evidence="11">Cell wall polymerase</fullName>
    </alternativeName>
    <alternativeName>
        <fullName evidence="11">Peptidoglycan polymerase</fullName>
        <shortName evidence="11">PG polymerase</shortName>
    </alternativeName>
</protein>
<keyword evidence="7 11" id="KW-0573">Peptidoglycan synthesis</keyword>
<feature type="transmembrane region" description="Helical" evidence="11">
    <location>
        <begin position="313"/>
        <end position="340"/>
    </location>
</feature>
<keyword evidence="4 11" id="KW-0808">Transferase</keyword>
<reference evidence="13" key="1">
    <citation type="submission" date="2016-03" db="EMBL/GenBank/DDBJ databases">
        <authorList>
            <person name="Heylen K."/>
            <person name="De Vos P."/>
            <person name="Vekeman B."/>
        </authorList>
    </citation>
    <scope>NUCLEOTIDE SEQUENCE [LARGE SCALE GENOMIC DNA]</scope>
    <source>
        <strain evidence="13">R-45383</strain>
    </source>
</reference>
<feature type="transmembrane region" description="Helical" evidence="11">
    <location>
        <begin position="27"/>
        <end position="47"/>
    </location>
</feature>
<dbReference type="STRING" id="702114.A1355_16905"/>